<feature type="compositionally biased region" description="Polar residues" evidence="1">
    <location>
        <begin position="98"/>
        <end position="116"/>
    </location>
</feature>
<feature type="compositionally biased region" description="Polar residues" evidence="1">
    <location>
        <begin position="233"/>
        <end position="247"/>
    </location>
</feature>
<evidence type="ECO:0000259" key="2">
    <source>
        <dbReference type="PROSITE" id="PS50076"/>
    </source>
</evidence>
<dbReference type="PANTHER" id="PTHR43948">
    <property type="entry name" value="DNAJ HOMOLOG SUBFAMILY B"/>
    <property type="match status" value="1"/>
</dbReference>
<feature type="compositionally biased region" description="Low complexity" evidence="1">
    <location>
        <begin position="137"/>
        <end position="151"/>
    </location>
</feature>
<dbReference type="PANTHER" id="PTHR43948:SF23">
    <property type="entry name" value="DNAJ DOMAIN PROTEIN (AFU_ORTHOLOGUE AFUA_1G15460)"/>
    <property type="match status" value="1"/>
</dbReference>
<feature type="compositionally biased region" description="Low complexity" evidence="1">
    <location>
        <begin position="220"/>
        <end position="232"/>
    </location>
</feature>
<organism evidence="3 4">
    <name type="scientific">Schizosaccharomyces octosporus (strain yFS286)</name>
    <name type="common">Fission yeast</name>
    <name type="synonym">Octosporomyces octosporus</name>
    <dbReference type="NCBI Taxonomy" id="483514"/>
    <lineage>
        <taxon>Eukaryota</taxon>
        <taxon>Fungi</taxon>
        <taxon>Dikarya</taxon>
        <taxon>Ascomycota</taxon>
        <taxon>Taphrinomycotina</taxon>
        <taxon>Schizosaccharomycetes</taxon>
        <taxon>Schizosaccharomycetales</taxon>
        <taxon>Schizosaccharomycetaceae</taxon>
        <taxon>Schizosaccharomyces</taxon>
    </lineage>
</organism>
<dbReference type="GO" id="GO:0005634">
    <property type="term" value="C:nucleus"/>
    <property type="evidence" value="ECO:0007669"/>
    <property type="project" value="TreeGrafter"/>
</dbReference>
<dbReference type="GO" id="GO:0000923">
    <property type="term" value="C:equatorial microtubule organizing center"/>
    <property type="evidence" value="ECO:0007669"/>
    <property type="project" value="EnsemblFungi"/>
</dbReference>
<feature type="compositionally biased region" description="Basic residues" evidence="1">
    <location>
        <begin position="281"/>
        <end position="292"/>
    </location>
</feature>
<keyword evidence="4" id="KW-1185">Reference proteome</keyword>
<evidence type="ECO:0000313" key="3">
    <source>
        <dbReference type="EMBL" id="EPX72279.1"/>
    </source>
</evidence>
<dbReference type="EMBL" id="KE503207">
    <property type="protein sequence ID" value="EPX72279.1"/>
    <property type="molecule type" value="Genomic_DNA"/>
</dbReference>
<dbReference type="InterPro" id="IPR036869">
    <property type="entry name" value="J_dom_sf"/>
</dbReference>
<dbReference type="Pfam" id="PF00226">
    <property type="entry name" value="DnaJ"/>
    <property type="match status" value="1"/>
</dbReference>
<evidence type="ECO:0000256" key="1">
    <source>
        <dbReference type="SAM" id="MobiDB-lite"/>
    </source>
</evidence>
<dbReference type="Proteomes" id="UP000016088">
    <property type="component" value="Unassembled WGS sequence"/>
</dbReference>
<feature type="region of interest" description="Disordered" evidence="1">
    <location>
        <begin position="90"/>
        <end position="151"/>
    </location>
</feature>
<dbReference type="GO" id="GO:0044732">
    <property type="term" value="C:mitotic spindle pole body"/>
    <property type="evidence" value="ECO:0007669"/>
    <property type="project" value="EnsemblFungi"/>
</dbReference>
<feature type="region of interest" description="Disordered" evidence="1">
    <location>
        <begin position="215"/>
        <end position="300"/>
    </location>
</feature>
<dbReference type="HOGENOM" id="CLU_570058_0_0_1"/>
<feature type="region of interest" description="Disordered" evidence="1">
    <location>
        <begin position="172"/>
        <end position="200"/>
    </location>
</feature>
<sequence>MTGSAFSEEFIDYYDVLGIESTSDYVQIRQQYLKLVLRFHPDRNPGREQDVIPHFQLIQRAHEVLRDGKLRELYDQKRLLELGRLDGLSRFRPKKTDSTSPNRKNPNITSKVSSKVSEYFSKNKRKGDLGNERVYGSPYRPSSSSDRQRYSSSYLMRTPISSPIQVINHEDQKGLNFSPNDSSRERNSANNTNANNRFQPLSKFEAKLYLESLREKRRSFSSTPKSDSTSYTRSPISASSSHSQFSYPDQEKPLSHPRPPKSPESFSSPLKSLSPSPRLPQHYKHNVRHHRPTSISTDFRSISSYHPNHIAVGKIVENQDDFLKPPDSANSVSSSSEYHNELQNVLRSLEREEEFEDEITQLLPNPPTFPQIKAPVPPQLPTDISNETIDKYFQDFEIYQRKWSSYSLIYTQFLFHWQIFKNKCFQLDLMNTPGHSRLIRNWQEGTRSAKEFFLFEEMHYTAISDLTSFKESLFSSLNL</sequence>
<dbReference type="GeneID" id="25029029"/>
<dbReference type="OMA" id="QDVIPHF"/>
<dbReference type="InterPro" id="IPR001623">
    <property type="entry name" value="DnaJ_domain"/>
</dbReference>
<dbReference type="GO" id="GO:0051082">
    <property type="term" value="F:unfolded protein binding"/>
    <property type="evidence" value="ECO:0007669"/>
    <property type="project" value="TreeGrafter"/>
</dbReference>
<gene>
    <name evidence="3" type="ORF">SOCG_00045</name>
</gene>
<dbReference type="GO" id="GO:0044183">
    <property type="term" value="F:protein folding chaperone"/>
    <property type="evidence" value="ECO:0007669"/>
    <property type="project" value="TreeGrafter"/>
</dbReference>
<proteinExistence type="predicted"/>
<accession>S9RDX3</accession>
<name>S9RDX3_SCHOY</name>
<reference evidence="3 4" key="1">
    <citation type="journal article" date="2011" name="Science">
        <title>Comparative functional genomics of the fission yeasts.</title>
        <authorList>
            <person name="Rhind N."/>
            <person name="Chen Z."/>
            <person name="Yassour M."/>
            <person name="Thompson D.A."/>
            <person name="Haas B.J."/>
            <person name="Habib N."/>
            <person name="Wapinski I."/>
            <person name="Roy S."/>
            <person name="Lin M.F."/>
            <person name="Heiman D.I."/>
            <person name="Young S.K."/>
            <person name="Furuya K."/>
            <person name="Guo Y."/>
            <person name="Pidoux A."/>
            <person name="Chen H.M."/>
            <person name="Robbertse B."/>
            <person name="Goldberg J.M."/>
            <person name="Aoki K."/>
            <person name="Bayne E.H."/>
            <person name="Berlin A.M."/>
            <person name="Desjardins C.A."/>
            <person name="Dobbs E."/>
            <person name="Dukaj L."/>
            <person name="Fan L."/>
            <person name="FitzGerald M.G."/>
            <person name="French C."/>
            <person name="Gujja S."/>
            <person name="Hansen K."/>
            <person name="Keifenheim D."/>
            <person name="Levin J.Z."/>
            <person name="Mosher R.A."/>
            <person name="Mueller C.A."/>
            <person name="Pfiffner J."/>
            <person name="Priest M."/>
            <person name="Russ C."/>
            <person name="Smialowska A."/>
            <person name="Swoboda P."/>
            <person name="Sykes S.M."/>
            <person name="Vaughn M."/>
            <person name="Vengrova S."/>
            <person name="Yoder R."/>
            <person name="Zeng Q."/>
            <person name="Allshire R."/>
            <person name="Baulcombe D."/>
            <person name="Birren B.W."/>
            <person name="Brown W."/>
            <person name="Ekwall K."/>
            <person name="Kellis M."/>
            <person name="Leatherwood J."/>
            <person name="Levin H."/>
            <person name="Margalit H."/>
            <person name="Martienssen R."/>
            <person name="Nieduszynski C.A."/>
            <person name="Spatafora J.W."/>
            <person name="Friedman N."/>
            <person name="Dalgaard J.Z."/>
            <person name="Baumann P."/>
            <person name="Niki H."/>
            <person name="Regev A."/>
            <person name="Nusbaum C."/>
        </authorList>
    </citation>
    <scope>NUCLEOTIDE SEQUENCE [LARGE SCALE GENOMIC DNA]</scope>
    <source>
        <strain evidence="4">yFS286</strain>
    </source>
</reference>
<dbReference type="OrthoDB" id="10250354at2759"/>
<dbReference type="GO" id="GO:1904511">
    <property type="term" value="C:cytoplasmic microtubule plus-end"/>
    <property type="evidence" value="ECO:0007669"/>
    <property type="project" value="EnsemblFungi"/>
</dbReference>
<dbReference type="RefSeq" id="XP_013017919.1">
    <property type="nucleotide sequence ID" value="XM_013162465.1"/>
</dbReference>
<protein>
    <submittedName>
        <fullName evidence="3">Random septum position protein Rsp1</fullName>
    </submittedName>
</protein>
<dbReference type="GO" id="GO:0031021">
    <property type="term" value="C:interphase microtubule organizing center"/>
    <property type="evidence" value="ECO:0007669"/>
    <property type="project" value="EnsemblFungi"/>
</dbReference>
<dbReference type="GO" id="GO:0030544">
    <property type="term" value="F:Hsp70 protein binding"/>
    <property type="evidence" value="ECO:0007669"/>
    <property type="project" value="EnsemblFungi"/>
</dbReference>
<dbReference type="SUPFAM" id="SSF46565">
    <property type="entry name" value="Chaperone J-domain"/>
    <property type="match status" value="1"/>
</dbReference>
<dbReference type="InterPro" id="IPR018253">
    <property type="entry name" value="DnaJ_domain_CS"/>
</dbReference>
<dbReference type="PRINTS" id="PR00625">
    <property type="entry name" value="JDOMAIN"/>
</dbReference>
<dbReference type="Gene3D" id="1.10.287.110">
    <property type="entry name" value="DnaJ domain"/>
    <property type="match status" value="1"/>
</dbReference>
<dbReference type="AlphaFoldDB" id="S9RDX3"/>
<feature type="compositionally biased region" description="Low complexity" evidence="1">
    <location>
        <begin position="188"/>
        <end position="197"/>
    </location>
</feature>
<feature type="domain" description="J" evidence="2">
    <location>
        <begin position="12"/>
        <end position="78"/>
    </location>
</feature>
<dbReference type="GO" id="GO:0031024">
    <property type="term" value="P:interphase microtubule organizing center assembly"/>
    <property type="evidence" value="ECO:0007669"/>
    <property type="project" value="EnsemblFungi"/>
</dbReference>
<dbReference type="PROSITE" id="PS00636">
    <property type="entry name" value="DNAJ_1"/>
    <property type="match status" value="1"/>
</dbReference>
<dbReference type="PROSITE" id="PS50076">
    <property type="entry name" value="DNAJ_2"/>
    <property type="match status" value="1"/>
</dbReference>
<dbReference type="VEuPathDB" id="FungiDB:SOCG_00045"/>
<dbReference type="SMART" id="SM00271">
    <property type="entry name" value="DnaJ"/>
    <property type="match status" value="1"/>
</dbReference>
<dbReference type="GO" id="GO:0031025">
    <property type="term" value="P:equatorial microtubule organizing center disassembly"/>
    <property type="evidence" value="ECO:0007669"/>
    <property type="project" value="EnsemblFungi"/>
</dbReference>
<evidence type="ECO:0000313" key="4">
    <source>
        <dbReference type="Proteomes" id="UP000016088"/>
    </source>
</evidence>
<feature type="compositionally biased region" description="Low complexity" evidence="1">
    <location>
        <begin position="263"/>
        <end position="280"/>
    </location>
</feature>
<dbReference type="eggNOG" id="KOG0714">
    <property type="taxonomic scope" value="Eukaryota"/>
</dbReference>
<dbReference type="CDD" id="cd06257">
    <property type="entry name" value="DnaJ"/>
    <property type="match status" value="1"/>
</dbReference>